<keyword evidence="5" id="KW-1185">Reference proteome</keyword>
<dbReference type="Pfam" id="PF13540">
    <property type="entry name" value="RCC1_2"/>
    <property type="match status" value="1"/>
</dbReference>
<dbReference type="InterPro" id="IPR000408">
    <property type="entry name" value="Reg_chr_condens"/>
</dbReference>
<feature type="repeat" description="RCC1" evidence="1">
    <location>
        <begin position="257"/>
        <end position="304"/>
    </location>
</feature>
<keyword evidence="2" id="KW-0175">Coiled coil</keyword>
<dbReference type="PANTHER" id="PTHR45982">
    <property type="entry name" value="REGULATOR OF CHROMOSOME CONDENSATION"/>
    <property type="match status" value="1"/>
</dbReference>
<evidence type="ECO:0000256" key="2">
    <source>
        <dbReference type="SAM" id="Coils"/>
    </source>
</evidence>
<reference evidence="4" key="1">
    <citation type="submission" date="2022-08" db="EMBL/GenBank/DDBJ databases">
        <title>Novel sulfate-reducing endosymbionts in the free-living metamonad Anaeramoeba.</title>
        <authorList>
            <person name="Jerlstrom-Hultqvist J."/>
            <person name="Cepicka I."/>
            <person name="Gallot-Lavallee L."/>
            <person name="Salas-Leiva D."/>
            <person name="Curtis B.A."/>
            <person name="Zahonova K."/>
            <person name="Pipaliya S."/>
            <person name="Dacks J."/>
            <person name="Roger A.J."/>
        </authorList>
    </citation>
    <scope>NUCLEOTIDE SEQUENCE</scope>
    <source>
        <strain evidence="4">Schooner1</strain>
    </source>
</reference>
<proteinExistence type="predicted"/>
<feature type="repeat" description="RCC1" evidence="1">
    <location>
        <begin position="205"/>
        <end position="256"/>
    </location>
</feature>
<organism evidence="4 5">
    <name type="scientific">Anaeramoeba flamelloides</name>
    <dbReference type="NCBI Taxonomy" id="1746091"/>
    <lineage>
        <taxon>Eukaryota</taxon>
        <taxon>Metamonada</taxon>
        <taxon>Anaeramoebidae</taxon>
        <taxon>Anaeramoeba</taxon>
    </lineage>
</organism>
<protein>
    <submittedName>
        <fullName evidence="4">Btk-binding protein-related</fullName>
    </submittedName>
</protein>
<dbReference type="Pfam" id="PF00415">
    <property type="entry name" value="RCC1"/>
    <property type="match status" value="1"/>
</dbReference>
<sequence>MEEKPQIYLSGLTKFSSLTKNSLLPYWSSFDPLKEVNKIVSGQGNEVLAWHDTNKLTLFLCNYETNTKVDMEIENEQIKDIHSGYFNFLILTESGRVYSLANGKTQNSYNEIPFSDPYSSTWQKPRLVTFFTEKDMLIKELAMGSATNYFVTTQSQLYVNGYNSGGRVGDGTNENRQLPILIAENVTRVFCGCHGKRYFYTTENDELFACGNGAYGELGNGSETNVLSPVKISDWKSEDIQDMVACDCHSLLLTNEGKLYTAGDGNVNGLGQRKNKFTLLNTFDNKRIAQITGGSRHSILLTDENEMYGWGFYTSNQPTSEFTSWGVPRKIKLPDLPPTGRFRISCGFDVNYIYLIEHNTIRNDLQNLFENKQMTDSTVANDYSVHRVLVESRVGCKLDQISKILLTKNQEEINIFLQWVYSGKIENIGVLQEIFKLLGLTFEFKANIEDDLFKLLNDEDSKDFKILVKENDEEDDEEEEEEDEKEEYFDEIPVHKFILIARSGLFREMFENIKEKNDTVKDYSGKSVESVEVLIKFLYTGKIELTADDDPEIIVEELQDAAEYYKLNEKTNLPNEIKKIKMKYNLN</sequence>
<evidence type="ECO:0000259" key="3">
    <source>
        <dbReference type="PROSITE" id="PS50097"/>
    </source>
</evidence>
<dbReference type="SUPFAM" id="SSF50985">
    <property type="entry name" value="RCC1/BLIP-II"/>
    <property type="match status" value="1"/>
</dbReference>
<dbReference type="PANTHER" id="PTHR45982:SF1">
    <property type="entry name" value="REGULATOR OF CHROMOSOME CONDENSATION"/>
    <property type="match status" value="1"/>
</dbReference>
<dbReference type="EMBL" id="JAOAOG010000294">
    <property type="protein sequence ID" value="KAJ6232254.1"/>
    <property type="molecule type" value="Genomic_DNA"/>
</dbReference>
<evidence type="ECO:0000313" key="5">
    <source>
        <dbReference type="Proteomes" id="UP001150062"/>
    </source>
</evidence>
<feature type="domain" description="BTB" evidence="3">
    <location>
        <begin position="462"/>
        <end position="547"/>
    </location>
</feature>
<dbReference type="InterPro" id="IPR000210">
    <property type="entry name" value="BTB/POZ_dom"/>
</dbReference>
<dbReference type="PROSITE" id="PS00626">
    <property type="entry name" value="RCC1_2"/>
    <property type="match status" value="1"/>
</dbReference>
<evidence type="ECO:0000313" key="4">
    <source>
        <dbReference type="EMBL" id="KAJ6232254.1"/>
    </source>
</evidence>
<dbReference type="CDD" id="cd18186">
    <property type="entry name" value="BTB_POZ_ZBTB_KLHL-like"/>
    <property type="match status" value="1"/>
</dbReference>
<dbReference type="Gene3D" id="3.30.710.10">
    <property type="entry name" value="Potassium Channel Kv1.1, Chain A"/>
    <property type="match status" value="1"/>
</dbReference>
<dbReference type="SUPFAM" id="SSF54695">
    <property type="entry name" value="POZ domain"/>
    <property type="match status" value="1"/>
</dbReference>
<dbReference type="InterPro" id="IPR011333">
    <property type="entry name" value="SKP1/BTB/POZ_sf"/>
</dbReference>
<dbReference type="SMART" id="SM00225">
    <property type="entry name" value="BTB"/>
    <property type="match status" value="1"/>
</dbReference>
<dbReference type="InterPro" id="IPR051553">
    <property type="entry name" value="Ran_GTPase-activating"/>
</dbReference>
<evidence type="ECO:0000256" key="1">
    <source>
        <dbReference type="PROSITE-ProRule" id="PRU00235"/>
    </source>
</evidence>
<feature type="coiled-coil region" evidence="2">
    <location>
        <begin position="464"/>
        <end position="491"/>
    </location>
</feature>
<dbReference type="InterPro" id="IPR009091">
    <property type="entry name" value="RCC1/BLIP-II"/>
</dbReference>
<dbReference type="PROSITE" id="PS50012">
    <property type="entry name" value="RCC1_3"/>
    <property type="match status" value="2"/>
</dbReference>
<accession>A0ABQ8XIC6</accession>
<dbReference type="PROSITE" id="PS50097">
    <property type="entry name" value="BTB"/>
    <property type="match status" value="1"/>
</dbReference>
<dbReference type="Gene3D" id="2.130.10.30">
    <property type="entry name" value="Regulator of chromosome condensation 1/beta-lactamase-inhibitor protein II"/>
    <property type="match status" value="2"/>
</dbReference>
<dbReference type="Pfam" id="PF00651">
    <property type="entry name" value="BTB"/>
    <property type="match status" value="1"/>
</dbReference>
<comment type="caution">
    <text evidence="4">The sequence shown here is derived from an EMBL/GenBank/DDBJ whole genome shotgun (WGS) entry which is preliminary data.</text>
</comment>
<gene>
    <name evidence="4" type="ORF">M0813_05175</name>
</gene>
<dbReference type="Proteomes" id="UP001150062">
    <property type="component" value="Unassembled WGS sequence"/>
</dbReference>
<name>A0ABQ8XIC6_9EUKA</name>